<dbReference type="GO" id="GO:0046872">
    <property type="term" value="F:metal ion binding"/>
    <property type="evidence" value="ECO:0007669"/>
    <property type="project" value="UniProtKB-KW"/>
</dbReference>
<sequence>METAIQLNISLEEFETIAEKCTKPAIIPLCTSVPEDFSPEGECGFILESMDRERRDARHSVYGMEPVLTISVGETLSLTGDERYVACARRAAVEGTPVETIRSIVDAFTICAENTPDFTGCFAGYFAYDLVYALFDKLPPRRKNDAVIRSDTPLAAFMLARESIVTDHDENKSYLVSYPLITEDSVPSEEYKNAFGRIQQILCAPPAKKDEPIYHGTAEIPHTSNFSQETFEERVAQTREYVHAGEILQTVISRRMECPYTAPSITLYSALRDVNPSNYMYFMDFGTRQIIGSSPEMLVRVEGKTVTTVPIAGTRPRGRNGEEDIELARDLLADKKECAEHLMLVDLARNDLGRVSRYGTVVPETFMKIEKFSHVQHIVSRVSGELRDGCDRFDAFVSCFPAGTVSGAPKIRAMQIINELEDDPRGIYAGAAGYIGLKGDLNLAIAIRTIVIEDGRASVQAGAGIVADSVPEKEYAESGIKARAMLEAIQMAEERS</sequence>
<comment type="cofactor">
    <cofactor evidence="1">
        <name>Mg(2+)</name>
        <dbReference type="ChEBI" id="CHEBI:18420"/>
    </cofactor>
</comment>
<feature type="domain" description="Chorismate-utilising enzyme C-terminal" evidence="12">
    <location>
        <begin position="228"/>
        <end position="481"/>
    </location>
</feature>
<evidence type="ECO:0000313" key="15">
    <source>
        <dbReference type="Proteomes" id="UP001143747"/>
    </source>
</evidence>
<proteinExistence type="predicted"/>
<comment type="pathway">
    <text evidence="2">Amino-acid biosynthesis; L-tryptophan biosynthesis; L-tryptophan from chorismate: step 1/5.</text>
</comment>
<evidence type="ECO:0000313" key="14">
    <source>
        <dbReference type="EMBL" id="MDE4908000.1"/>
    </source>
</evidence>
<gene>
    <name evidence="14" type="ORF">L0665_05180</name>
</gene>
<evidence type="ECO:0000256" key="2">
    <source>
        <dbReference type="ARBA" id="ARBA00004873"/>
    </source>
</evidence>
<evidence type="ECO:0000256" key="3">
    <source>
        <dbReference type="ARBA" id="ARBA00011575"/>
    </source>
</evidence>
<evidence type="ECO:0000259" key="12">
    <source>
        <dbReference type="Pfam" id="PF00425"/>
    </source>
</evidence>
<keyword evidence="8" id="KW-0057">Aromatic amino acid biosynthesis</keyword>
<keyword evidence="7" id="KW-0460">Magnesium</keyword>
<comment type="function">
    <text evidence="10">Part of a heterotetrameric complex that catalyzes the two-step biosynthesis of anthranilate, an intermediate in the biosynthesis of L-tryptophan. In the first step, the glutamine-binding beta subunit (TrpG) of anthranilate synthase (AS) provides the glutamine amidotransferase activity which generates ammonia as a substrate that, along with chorismate, is used in the second step, catalyzed by the large alpha subunit of AS (TrpE) to produce anthranilate. In the absence of TrpG, TrpE can synthesize anthranilate directly from chorismate and high concentrations of ammonia.</text>
</comment>
<dbReference type="PANTHER" id="PTHR11236">
    <property type="entry name" value="AMINOBENZOATE/ANTHRANILATE SYNTHASE"/>
    <property type="match status" value="1"/>
</dbReference>
<evidence type="ECO:0000256" key="4">
    <source>
        <dbReference type="ARBA" id="ARBA00020653"/>
    </source>
</evidence>
<dbReference type="Pfam" id="PF04715">
    <property type="entry name" value="Anth_synt_I_N"/>
    <property type="match status" value="1"/>
</dbReference>
<dbReference type="PANTHER" id="PTHR11236:SF48">
    <property type="entry name" value="ISOCHORISMATE SYNTHASE MENF"/>
    <property type="match status" value="1"/>
</dbReference>
<keyword evidence="15" id="KW-1185">Reference proteome</keyword>
<dbReference type="GO" id="GO:0004049">
    <property type="term" value="F:anthranilate synthase activity"/>
    <property type="evidence" value="ECO:0007669"/>
    <property type="project" value="UniProtKB-EC"/>
</dbReference>
<dbReference type="InterPro" id="IPR015890">
    <property type="entry name" value="Chorismate_C"/>
</dbReference>
<dbReference type="SUPFAM" id="SSF56322">
    <property type="entry name" value="ADC synthase"/>
    <property type="match status" value="1"/>
</dbReference>
<accession>A0A9Q4KPQ3</accession>
<evidence type="ECO:0000256" key="10">
    <source>
        <dbReference type="ARBA" id="ARBA00025634"/>
    </source>
</evidence>
<dbReference type="RefSeq" id="WP_274924639.1">
    <property type="nucleotide sequence ID" value="NZ_JAKELO010000002.1"/>
</dbReference>
<dbReference type="GO" id="GO:0000162">
    <property type="term" value="P:L-tryptophan biosynthetic process"/>
    <property type="evidence" value="ECO:0007669"/>
    <property type="project" value="UniProtKB-KW"/>
</dbReference>
<keyword evidence="5" id="KW-0479">Metal-binding</keyword>
<dbReference type="InterPro" id="IPR006805">
    <property type="entry name" value="Anth_synth_I_N"/>
</dbReference>
<dbReference type="Gene3D" id="3.60.120.10">
    <property type="entry name" value="Anthranilate synthase"/>
    <property type="match status" value="1"/>
</dbReference>
<comment type="catalytic activity">
    <reaction evidence="11">
        <text>chorismate + L-glutamine = anthranilate + pyruvate + L-glutamate + H(+)</text>
        <dbReference type="Rhea" id="RHEA:21732"/>
        <dbReference type="ChEBI" id="CHEBI:15361"/>
        <dbReference type="ChEBI" id="CHEBI:15378"/>
        <dbReference type="ChEBI" id="CHEBI:16567"/>
        <dbReference type="ChEBI" id="CHEBI:29748"/>
        <dbReference type="ChEBI" id="CHEBI:29985"/>
        <dbReference type="ChEBI" id="CHEBI:58359"/>
        <dbReference type="EC" id="4.1.3.27"/>
    </reaction>
</comment>
<comment type="subunit">
    <text evidence="3">Heterotetramer consisting of two non-identical subunits: a beta subunit (TrpG) and a large alpha subunit (TrpE).</text>
</comment>
<evidence type="ECO:0000259" key="13">
    <source>
        <dbReference type="Pfam" id="PF04715"/>
    </source>
</evidence>
<dbReference type="InterPro" id="IPR005801">
    <property type="entry name" value="ADC_synthase"/>
</dbReference>
<feature type="domain" description="Anthranilate synthase component I N-terminal" evidence="13">
    <location>
        <begin position="43"/>
        <end position="175"/>
    </location>
</feature>
<evidence type="ECO:0000256" key="8">
    <source>
        <dbReference type="ARBA" id="ARBA00023141"/>
    </source>
</evidence>
<keyword evidence="9" id="KW-0456">Lyase</keyword>
<dbReference type="EMBL" id="JAKELO010000002">
    <property type="protein sequence ID" value="MDE4908000.1"/>
    <property type="molecule type" value="Genomic_DNA"/>
</dbReference>
<evidence type="ECO:0000256" key="11">
    <source>
        <dbReference type="ARBA" id="ARBA00047683"/>
    </source>
</evidence>
<organism evidence="14 15">
    <name type="scientific">Methanogenium marinum</name>
    <dbReference type="NCBI Taxonomy" id="348610"/>
    <lineage>
        <taxon>Archaea</taxon>
        <taxon>Methanobacteriati</taxon>
        <taxon>Methanobacteriota</taxon>
        <taxon>Stenosarchaea group</taxon>
        <taxon>Methanomicrobia</taxon>
        <taxon>Methanomicrobiales</taxon>
        <taxon>Methanomicrobiaceae</taxon>
        <taxon>Methanogenium</taxon>
    </lineage>
</organism>
<dbReference type="InterPro" id="IPR019999">
    <property type="entry name" value="Anth_synth_I-like"/>
</dbReference>
<reference evidence="14" key="1">
    <citation type="submission" date="2022-01" db="EMBL/GenBank/DDBJ databases">
        <title>Draft genome of Methanogenium marinum DSM 15558.</title>
        <authorList>
            <person name="Chen S.-C."/>
            <person name="You Y.-T."/>
        </authorList>
    </citation>
    <scope>NUCLEOTIDE SEQUENCE</scope>
    <source>
        <strain evidence="14">DSM 15558</strain>
    </source>
</reference>
<evidence type="ECO:0000256" key="6">
    <source>
        <dbReference type="ARBA" id="ARBA00022822"/>
    </source>
</evidence>
<keyword evidence="6" id="KW-0822">Tryptophan biosynthesis</keyword>
<evidence type="ECO:0000256" key="9">
    <source>
        <dbReference type="ARBA" id="ARBA00023239"/>
    </source>
</evidence>
<protein>
    <recommendedName>
        <fullName evidence="4">Anthranilate synthase component 1</fullName>
    </recommendedName>
</protein>
<evidence type="ECO:0000256" key="7">
    <source>
        <dbReference type="ARBA" id="ARBA00022842"/>
    </source>
</evidence>
<dbReference type="AlphaFoldDB" id="A0A9Q4KPQ3"/>
<name>A0A9Q4KPQ3_9EURY</name>
<dbReference type="Pfam" id="PF00425">
    <property type="entry name" value="Chorismate_bind"/>
    <property type="match status" value="1"/>
</dbReference>
<dbReference type="PRINTS" id="PR00095">
    <property type="entry name" value="ANTSNTHASEI"/>
</dbReference>
<dbReference type="Proteomes" id="UP001143747">
    <property type="component" value="Unassembled WGS sequence"/>
</dbReference>
<evidence type="ECO:0000256" key="5">
    <source>
        <dbReference type="ARBA" id="ARBA00022723"/>
    </source>
</evidence>
<evidence type="ECO:0000256" key="1">
    <source>
        <dbReference type="ARBA" id="ARBA00001946"/>
    </source>
</evidence>
<comment type="caution">
    <text evidence="14">The sequence shown here is derived from an EMBL/GenBank/DDBJ whole genome shotgun (WGS) entry which is preliminary data.</text>
</comment>
<keyword evidence="6" id="KW-0028">Amino-acid biosynthesis</keyword>